<name>A0A165BJC0_EXIGL</name>
<feature type="compositionally biased region" description="Polar residues" evidence="6">
    <location>
        <begin position="625"/>
        <end position="638"/>
    </location>
</feature>
<reference evidence="10 11" key="1">
    <citation type="journal article" date="2016" name="Mol. Biol. Evol.">
        <title>Comparative Genomics of Early-Diverging Mushroom-Forming Fungi Provides Insights into the Origins of Lignocellulose Decay Capabilities.</title>
        <authorList>
            <person name="Nagy L.G."/>
            <person name="Riley R."/>
            <person name="Tritt A."/>
            <person name="Adam C."/>
            <person name="Daum C."/>
            <person name="Floudas D."/>
            <person name="Sun H."/>
            <person name="Yadav J.S."/>
            <person name="Pangilinan J."/>
            <person name="Larsson K.H."/>
            <person name="Matsuura K."/>
            <person name="Barry K."/>
            <person name="Labutti K."/>
            <person name="Kuo R."/>
            <person name="Ohm R.A."/>
            <person name="Bhattacharya S.S."/>
            <person name="Shirouzu T."/>
            <person name="Yoshinaga Y."/>
            <person name="Martin F.M."/>
            <person name="Grigoriev I.V."/>
            <person name="Hibbett D.S."/>
        </authorList>
    </citation>
    <scope>NUCLEOTIDE SEQUENCE [LARGE SCALE GENOMIC DNA]</scope>
    <source>
        <strain evidence="10 11">HHB12029</strain>
    </source>
</reference>
<dbReference type="InterPro" id="IPR056551">
    <property type="entry name" value="Beta-prop_NOL10_N"/>
</dbReference>
<comment type="subcellular location">
    <subcellularLocation>
        <location evidence="1">Nucleus</location>
        <location evidence="1">Nucleolus</location>
    </subcellularLocation>
</comment>
<feature type="compositionally biased region" description="Acidic residues" evidence="6">
    <location>
        <begin position="534"/>
        <end position="549"/>
    </location>
</feature>
<evidence type="ECO:0000313" key="11">
    <source>
        <dbReference type="Proteomes" id="UP000077266"/>
    </source>
</evidence>
<sequence>MAKVYTVNGAAPGSASSLPDWLTRKRAQKSKGARGAVKEQLESAINVIQSFEFPEASYRVKATRDGHHVLATGVYKPQVKCFDLDQLSQKFERHTDAENVDFVMLSDDWTKSVHLQADRSLELHTQSASHYKTRIPRFGRCVGYHFPSCDVLVGAAGSDVYRLNLDEGRFMTPLALNADGCNALDVNPAHNLLAFGTDAATVEFFDPRARNRVATLQLDSACTALSSRSDGLSLAVGTHAGLTMVYDLRTPHPMARKDQGYGLPVHRVTWLERAPGAGTGALLASADKKVIKLWDRNTPETNFASITPATDINDVHHLPGTGLLLTANEGIPLHAYYIPALGPAPRWCAFLDSLTEELESTNPSTIAAYEDFKFLDKAELARLGLDALLGTPALRPYMHGYFVKLALYDAARIVADPYVYEDARRKKVQQKLDAQADSRIRTSAKSKQVKVNAALAERVSRDEERLEKKRKRKLEEGREEGEGKTKDSLLVDDRFKAVFEDAEFAVDEESREYQLLNPSAAAQKRRKLQRSGESDESDSDPAEEDDGEEERDRLRSGLLDSESDPSGSSAGESEDERPARPPTKPDRPARAAPKMVALRADRAGAGGAGSSRDRSAAFGARRQQQKQPHGQRSYTSNGDAEGITFLGKSSRGRVDGPQDFSYIPSGSSSKSKSRERSSGGAKKERFGAGMERGGHEHDEGSGTGKEEERRGRTQRRTGIRSGSRNAFRRL</sequence>
<accession>A0A165BJC0</accession>
<keyword evidence="3" id="KW-0853">WD repeat</keyword>
<dbReference type="Gene3D" id="2.130.10.10">
    <property type="entry name" value="YVTN repeat-like/Quinoprotein amine dehydrogenase"/>
    <property type="match status" value="1"/>
</dbReference>
<evidence type="ECO:0000256" key="5">
    <source>
        <dbReference type="ARBA" id="ARBA00023242"/>
    </source>
</evidence>
<dbReference type="PANTHER" id="PTHR14927">
    <property type="entry name" value="NUCLEOLAR PROTEIN 10"/>
    <property type="match status" value="1"/>
</dbReference>
<feature type="region of interest" description="Disordered" evidence="6">
    <location>
        <begin position="515"/>
        <end position="730"/>
    </location>
</feature>
<dbReference type="STRING" id="1314781.A0A165BJC0"/>
<dbReference type="GO" id="GO:0000462">
    <property type="term" value="P:maturation of SSU-rRNA from tricistronic rRNA transcript (SSU-rRNA, 5.8S rRNA, LSU-rRNA)"/>
    <property type="evidence" value="ECO:0007669"/>
    <property type="project" value="TreeGrafter"/>
</dbReference>
<comment type="similarity">
    <text evidence="2">Belongs to the WD repeat NOL10/ENP2 family.</text>
</comment>
<gene>
    <name evidence="10" type="ORF">EXIGLDRAFT_405967</name>
</gene>
<evidence type="ECO:0000256" key="2">
    <source>
        <dbReference type="ARBA" id="ARBA00005264"/>
    </source>
</evidence>
<evidence type="ECO:0000256" key="4">
    <source>
        <dbReference type="ARBA" id="ARBA00022737"/>
    </source>
</evidence>
<dbReference type="InterPro" id="IPR015943">
    <property type="entry name" value="WD40/YVTN_repeat-like_dom_sf"/>
</dbReference>
<dbReference type="InterPro" id="IPR012580">
    <property type="entry name" value="NUC153"/>
</dbReference>
<dbReference type="FunCoup" id="A0A165BJC0">
    <property type="interactions" value="887"/>
</dbReference>
<dbReference type="Pfam" id="PF23098">
    <property type="entry name" value="Beta-prop_NOL10_N"/>
    <property type="match status" value="1"/>
</dbReference>
<dbReference type="SUPFAM" id="SSF50978">
    <property type="entry name" value="WD40 repeat-like"/>
    <property type="match status" value="1"/>
</dbReference>
<feature type="compositionally biased region" description="Basic and acidic residues" evidence="6">
    <location>
        <begin position="576"/>
        <end position="589"/>
    </location>
</feature>
<dbReference type="Pfam" id="PF23097">
    <property type="entry name" value="NOL10_2nd"/>
    <property type="match status" value="1"/>
</dbReference>
<evidence type="ECO:0000256" key="6">
    <source>
        <dbReference type="SAM" id="MobiDB-lite"/>
    </source>
</evidence>
<proteinExistence type="inferred from homology"/>
<dbReference type="InterPro" id="IPR056550">
    <property type="entry name" value="NOL10_2nd"/>
</dbReference>
<dbReference type="GO" id="GO:0032040">
    <property type="term" value="C:small-subunit processome"/>
    <property type="evidence" value="ECO:0007669"/>
    <property type="project" value="TreeGrafter"/>
</dbReference>
<feature type="domain" description="NUC153" evidence="7">
    <location>
        <begin position="492"/>
        <end position="519"/>
    </location>
</feature>
<organism evidence="10 11">
    <name type="scientific">Exidia glandulosa HHB12029</name>
    <dbReference type="NCBI Taxonomy" id="1314781"/>
    <lineage>
        <taxon>Eukaryota</taxon>
        <taxon>Fungi</taxon>
        <taxon>Dikarya</taxon>
        <taxon>Basidiomycota</taxon>
        <taxon>Agaricomycotina</taxon>
        <taxon>Agaricomycetes</taxon>
        <taxon>Auriculariales</taxon>
        <taxon>Exidiaceae</taxon>
        <taxon>Exidia</taxon>
    </lineage>
</organism>
<keyword evidence="4" id="KW-0677">Repeat</keyword>
<feature type="domain" description="Nucleolar protein 10-like N-terminal" evidence="9">
    <location>
        <begin position="14"/>
        <end position="361"/>
    </location>
</feature>
<dbReference type="InterPro" id="IPR040382">
    <property type="entry name" value="NOL10/Enp2"/>
</dbReference>
<dbReference type="Proteomes" id="UP000077266">
    <property type="component" value="Unassembled WGS sequence"/>
</dbReference>
<keyword evidence="11" id="KW-1185">Reference proteome</keyword>
<evidence type="ECO:0000256" key="1">
    <source>
        <dbReference type="ARBA" id="ARBA00004604"/>
    </source>
</evidence>
<evidence type="ECO:0000256" key="3">
    <source>
        <dbReference type="ARBA" id="ARBA00022574"/>
    </source>
</evidence>
<keyword evidence="5" id="KW-0539">Nucleus</keyword>
<feature type="compositionally biased region" description="Basic and acidic residues" evidence="6">
    <location>
        <begin position="672"/>
        <end position="711"/>
    </location>
</feature>
<dbReference type="OrthoDB" id="273340at2759"/>
<evidence type="ECO:0000259" key="8">
    <source>
        <dbReference type="Pfam" id="PF23097"/>
    </source>
</evidence>
<dbReference type="Pfam" id="PF08159">
    <property type="entry name" value="NUC153"/>
    <property type="match status" value="1"/>
</dbReference>
<dbReference type="InParanoid" id="A0A165BJC0"/>
<protein>
    <submittedName>
        <fullName evidence="10">WD40 repeat-like protein</fullName>
    </submittedName>
</protein>
<feature type="region of interest" description="Disordered" evidence="6">
    <location>
        <begin position="465"/>
        <end position="485"/>
    </location>
</feature>
<feature type="domain" description="Nucleolar protein 10-like second" evidence="8">
    <location>
        <begin position="369"/>
        <end position="416"/>
    </location>
</feature>
<dbReference type="GO" id="GO:0030686">
    <property type="term" value="C:90S preribosome"/>
    <property type="evidence" value="ECO:0007669"/>
    <property type="project" value="TreeGrafter"/>
</dbReference>
<evidence type="ECO:0000259" key="7">
    <source>
        <dbReference type="Pfam" id="PF08159"/>
    </source>
</evidence>
<dbReference type="EMBL" id="KV426454">
    <property type="protein sequence ID" value="KZV80756.1"/>
    <property type="molecule type" value="Genomic_DNA"/>
</dbReference>
<dbReference type="AlphaFoldDB" id="A0A165BJC0"/>
<evidence type="ECO:0000259" key="9">
    <source>
        <dbReference type="Pfam" id="PF23098"/>
    </source>
</evidence>
<dbReference type="InterPro" id="IPR036322">
    <property type="entry name" value="WD40_repeat_dom_sf"/>
</dbReference>
<evidence type="ECO:0000313" key="10">
    <source>
        <dbReference type="EMBL" id="KZV80756.1"/>
    </source>
</evidence>
<dbReference type="PANTHER" id="PTHR14927:SF0">
    <property type="entry name" value="NUCLEOLAR PROTEIN 10"/>
    <property type="match status" value="1"/>
</dbReference>